<dbReference type="Proteomes" id="UP000770785">
    <property type="component" value="Unassembled WGS sequence"/>
</dbReference>
<keyword evidence="2" id="KW-1185">Reference proteome</keyword>
<comment type="caution">
    <text evidence="1">The sequence shown here is derived from an EMBL/GenBank/DDBJ whole genome shotgun (WGS) entry which is preliminary data.</text>
</comment>
<dbReference type="EMBL" id="JAATJH010000002">
    <property type="protein sequence ID" value="NJC26298.1"/>
    <property type="molecule type" value="Genomic_DNA"/>
</dbReference>
<proteinExistence type="predicted"/>
<name>A0ABX0XBT7_9BACT</name>
<organism evidence="1 2">
    <name type="scientific">Neolewinella antarctica</name>
    <dbReference type="NCBI Taxonomy" id="442734"/>
    <lineage>
        <taxon>Bacteria</taxon>
        <taxon>Pseudomonadati</taxon>
        <taxon>Bacteroidota</taxon>
        <taxon>Saprospiria</taxon>
        <taxon>Saprospirales</taxon>
        <taxon>Lewinellaceae</taxon>
        <taxon>Neolewinella</taxon>
    </lineage>
</organism>
<reference evidence="1 2" key="1">
    <citation type="submission" date="2020-03" db="EMBL/GenBank/DDBJ databases">
        <title>Genomic Encyclopedia of Type Strains, Phase IV (KMG-IV): sequencing the most valuable type-strain genomes for metagenomic binning, comparative biology and taxonomic classification.</title>
        <authorList>
            <person name="Goeker M."/>
        </authorList>
    </citation>
    <scope>NUCLEOTIDE SEQUENCE [LARGE SCALE GENOMIC DNA]</scope>
    <source>
        <strain evidence="1 2">DSM 105096</strain>
    </source>
</reference>
<protein>
    <submittedName>
        <fullName evidence="1">Uncharacterized protein</fullName>
    </submittedName>
</protein>
<accession>A0ABX0XBT7</accession>
<evidence type="ECO:0000313" key="2">
    <source>
        <dbReference type="Proteomes" id="UP000770785"/>
    </source>
</evidence>
<sequence length="54" mass="6150">MPVLVQRGEFDRYDFGFGELVMYILGVNYPGWTYGSGATATEQITPRNDYPTVR</sequence>
<gene>
    <name evidence="1" type="ORF">GGR27_001797</name>
</gene>
<evidence type="ECO:0000313" key="1">
    <source>
        <dbReference type="EMBL" id="NJC26298.1"/>
    </source>
</evidence>